<organism evidence="1 2">
    <name type="scientific">Herbihabitans rhizosphaerae</name>
    <dbReference type="NCBI Taxonomy" id="1872711"/>
    <lineage>
        <taxon>Bacteria</taxon>
        <taxon>Bacillati</taxon>
        <taxon>Actinomycetota</taxon>
        <taxon>Actinomycetes</taxon>
        <taxon>Pseudonocardiales</taxon>
        <taxon>Pseudonocardiaceae</taxon>
        <taxon>Herbihabitans</taxon>
    </lineage>
</organism>
<sequence length="106" mass="11196">MPAWREPAAWEGESEAGGVRLPAEMLAGVALQELTVHGWDLARATGQPFTPDALTVEVLHSAVAPFVTGEDVPGLFKAPVPVADDAPLLDRTIALTGRDPNWTPST</sequence>
<dbReference type="NCBIfam" id="TIGR03086">
    <property type="entry name" value="TIGR03086 family metal-binding protein"/>
    <property type="match status" value="1"/>
</dbReference>
<accession>A0A4Q7KBZ7</accession>
<evidence type="ECO:0000313" key="1">
    <source>
        <dbReference type="EMBL" id="RZS30497.1"/>
    </source>
</evidence>
<dbReference type="AlphaFoldDB" id="A0A4Q7KBZ7"/>
<dbReference type="SUPFAM" id="SSF109854">
    <property type="entry name" value="DinB/YfiT-like putative metalloenzymes"/>
    <property type="match status" value="1"/>
</dbReference>
<name>A0A4Q7KBZ7_9PSEU</name>
<evidence type="ECO:0000313" key="2">
    <source>
        <dbReference type="Proteomes" id="UP000294257"/>
    </source>
</evidence>
<comment type="caution">
    <text evidence="1">The sequence shown here is derived from an EMBL/GenBank/DDBJ whole genome shotgun (WGS) entry which is preliminary data.</text>
</comment>
<dbReference type="RefSeq" id="WP_242613783.1">
    <property type="nucleotide sequence ID" value="NZ_SGWQ01000016.1"/>
</dbReference>
<dbReference type="Proteomes" id="UP000294257">
    <property type="component" value="Unassembled WGS sequence"/>
</dbReference>
<protein>
    <submittedName>
        <fullName evidence="1">Uncharacterized protein (TIGR03086 family)</fullName>
    </submittedName>
</protein>
<reference evidence="1 2" key="1">
    <citation type="submission" date="2019-02" db="EMBL/GenBank/DDBJ databases">
        <title>Genomic Encyclopedia of Type Strains, Phase IV (KMG-IV): sequencing the most valuable type-strain genomes for metagenomic binning, comparative biology and taxonomic classification.</title>
        <authorList>
            <person name="Goeker M."/>
        </authorList>
    </citation>
    <scope>NUCLEOTIDE SEQUENCE [LARGE SCALE GENOMIC DNA]</scope>
    <source>
        <strain evidence="1 2">DSM 101727</strain>
    </source>
</reference>
<dbReference type="InterPro" id="IPR034660">
    <property type="entry name" value="DinB/YfiT-like"/>
</dbReference>
<dbReference type="EMBL" id="SGWQ01000016">
    <property type="protein sequence ID" value="RZS30497.1"/>
    <property type="molecule type" value="Genomic_DNA"/>
</dbReference>
<proteinExistence type="predicted"/>
<gene>
    <name evidence="1" type="ORF">EV193_11617</name>
</gene>
<dbReference type="InterPro" id="IPR017520">
    <property type="entry name" value="CHP03086"/>
</dbReference>
<keyword evidence="2" id="KW-1185">Reference proteome</keyword>